<dbReference type="InterPro" id="IPR044677">
    <property type="entry name" value="SLC25A3/Pic2/Mir1-like"/>
</dbReference>
<gene>
    <name evidence="12" type="ORF">OAUR00152_LOCUS16895</name>
</gene>
<evidence type="ECO:0000256" key="7">
    <source>
        <dbReference type="ARBA" id="ARBA00022989"/>
    </source>
</evidence>
<comment type="subcellular location">
    <subcellularLocation>
        <location evidence="1">Mitochondrion inner membrane</location>
        <topology evidence="1">Multi-pass membrane protein</topology>
    </subcellularLocation>
</comment>
<comment type="similarity">
    <text evidence="2">Belongs to the mitochondrial carrier (TC 2.A.29) family.</text>
</comment>
<keyword evidence="9 10" id="KW-0472">Membrane</keyword>
<feature type="repeat" description="Solcar" evidence="10">
    <location>
        <begin position="431"/>
        <end position="518"/>
    </location>
</feature>
<dbReference type="PROSITE" id="PS50920">
    <property type="entry name" value="SOLCAR"/>
    <property type="match status" value="3"/>
</dbReference>
<evidence type="ECO:0000256" key="1">
    <source>
        <dbReference type="ARBA" id="ARBA00004448"/>
    </source>
</evidence>
<feature type="repeat" description="Solcar" evidence="10">
    <location>
        <begin position="329"/>
        <end position="413"/>
    </location>
</feature>
<evidence type="ECO:0000256" key="2">
    <source>
        <dbReference type="ARBA" id="ARBA00006375"/>
    </source>
</evidence>
<keyword evidence="4 10" id="KW-0812">Transmembrane</keyword>
<proteinExistence type="inferred from homology"/>
<dbReference type="GO" id="GO:0005743">
    <property type="term" value="C:mitochondrial inner membrane"/>
    <property type="evidence" value="ECO:0007669"/>
    <property type="project" value="UniProtKB-SubCell"/>
</dbReference>
<keyword evidence="7" id="KW-1133">Transmembrane helix</keyword>
<dbReference type="GO" id="GO:0005315">
    <property type="term" value="F:phosphate transmembrane transporter activity"/>
    <property type="evidence" value="ECO:0007669"/>
    <property type="project" value="InterPro"/>
</dbReference>
<keyword evidence="3" id="KW-0813">Transport</keyword>
<protein>
    <submittedName>
        <fullName evidence="12">Uncharacterized protein</fullName>
    </submittedName>
</protein>
<keyword evidence="6" id="KW-0999">Mitochondrion inner membrane</keyword>
<dbReference type="Pfam" id="PF00153">
    <property type="entry name" value="Mito_carr"/>
    <property type="match status" value="3"/>
</dbReference>
<evidence type="ECO:0000313" key="12">
    <source>
        <dbReference type="EMBL" id="CAE2242782.1"/>
    </source>
</evidence>
<keyword evidence="8" id="KW-0496">Mitochondrion</keyword>
<evidence type="ECO:0000256" key="4">
    <source>
        <dbReference type="ARBA" id="ARBA00022692"/>
    </source>
</evidence>
<keyword evidence="5" id="KW-0677">Repeat</keyword>
<dbReference type="PANTHER" id="PTHR45671">
    <property type="entry name" value="SOLUTE CARRIER FAMILY 25 (MITOCHONDRIAL CARRIER PHOSPHATE CARRIER), MEMBER 3, LIKE-RELATED-RELATED"/>
    <property type="match status" value="1"/>
</dbReference>
<dbReference type="GO" id="GO:1990547">
    <property type="term" value="P:mitochondrial phosphate ion transmembrane transport"/>
    <property type="evidence" value="ECO:0007669"/>
    <property type="project" value="InterPro"/>
</dbReference>
<evidence type="ECO:0000256" key="6">
    <source>
        <dbReference type="ARBA" id="ARBA00022792"/>
    </source>
</evidence>
<dbReference type="InterPro" id="IPR023395">
    <property type="entry name" value="MCP_dom_sf"/>
</dbReference>
<dbReference type="AlphaFoldDB" id="A0A7S4IXP2"/>
<evidence type="ECO:0000256" key="10">
    <source>
        <dbReference type="PROSITE-ProRule" id="PRU00282"/>
    </source>
</evidence>
<evidence type="ECO:0000256" key="8">
    <source>
        <dbReference type="ARBA" id="ARBA00023128"/>
    </source>
</evidence>
<sequence>MTTNDDAGVPMSGYDSAHPPRVILPPPEAGTNYTSAEGRAILKSTGRLLRVDVVDGGSGYTKPPTITVSQQGCETPALAQAKMATGMEDGKGVVEAIRLVDPGSGYDDSRPVAIEVSRPDSSDGRIAVLRPVLDMAVEGIEITRGGTGYAVERPLKVLVEVPSPSSSSKNKGKGEEDVELRMIGRAYVEADKSSFTSFRREDDKRRILDLEEQFETKYGLKPKTLPAGGAAGAVAGADGDLPPLPFWDGGGGGTKSSSSAELLRMLPGGIGLEYDPSLRRYALAADTDFLRKYPAALQQQSGNGRPIGFLEYGPRGRNPIERNMELGPGAYLRFGLSGAICASGVHLLLTPLDVVKTKGQVNPARYPDVATSLRTVWNEEGPETLFSGWLPTYCGHFVAGGTLYAATEFVRRTLTEMATSSSAAVVDPSSLEVPIILIAAAIASSLNAVLICPFDAVRIRTVAQPDYAPDGTGSVGVLKRIVDEEGVRSLFDAVPVFLARNIPYAMVKFLVFDLSTQRLYGAYPAAREDLKLSLLVSLAGGVLGGISAAIVSNPADAVISELKKDETEASPVDAVNAMLERGGISAFFVGLPLRMAFYSINGSLTFVVYDAVRFLLGIGADDLKLYLDVLGGALADSPLV</sequence>
<organism evidence="12">
    <name type="scientific">Odontella aurita</name>
    <dbReference type="NCBI Taxonomy" id="265563"/>
    <lineage>
        <taxon>Eukaryota</taxon>
        <taxon>Sar</taxon>
        <taxon>Stramenopiles</taxon>
        <taxon>Ochrophyta</taxon>
        <taxon>Bacillariophyta</taxon>
        <taxon>Mediophyceae</taxon>
        <taxon>Biddulphiophycidae</taxon>
        <taxon>Eupodiscales</taxon>
        <taxon>Odontellaceae</taxon>
        <taxon>Odontella</taxon>
    </lineage>
</organism>
<evidence type="ECO:0000256" key="5">
    <source>
        <dbReference type="ARBA" id="ARBA00022737"/>
    </source>
</evidence>
<dbReference type="SUPFAM" id="SSF103506">
    <property type="entry name" value="Mitochondrial carrier"/>
    <property type="match status" value="1"/>
</dbReference>
<evidence type="ECO:0000256" key="11">
    <source>
        <dbReference type="SAM" id="MobiDB-lite"/>
    </source>
</evidence>
<accession>A0A7S4IXP2</accession>
<evidence type="ECO:0000256" key="9">
    <source>
        <dbReference type="ARBA" id="ARBA00023136"/>
    </source>
</evidence>
<feature type="region of interest" description="Disordered" evidence="11">
    <location>
        <begin position="1"/>
        <end position="32"/>
    </location>
</feature>
<feature type="repeat" description="Solcar" evidence="10">
    <location>
        <begin position="532"/>
        <end position="615"/>
    </location>
</feature>
<reference evidence="12" key="1">
    <citation type="submission" date="2021-01" db="EMBL/GenBank/DDBJ databases">
        <authorList>
            <person name="Corre E."/>
            <person name="Pelletier E."/>
            <person name="Niang G."/>
            <person name="Scheremetjew M."/>
            <person name="Finn R."/>
            <person name="Kale V."/>
            <person name="Holt S."/>
            <person name="Cochrane G."/>
            <person name="Meng A."/>
            <person name="Brown T."/>
            <person name="Cohen L."/>
        </authorList>
    </citation>
    <scope>NUCLEOTIDE SEQUENCE</scope>
    <source>
        <strain evidence="12">Isolate 1302-5</strain>
    </source>
</reference>
<dbReference type="PANTHER" id="PTHR45671:SF12">
    <property type="entry name" value="MITOCHONDRIAL PHOSPHATE CARRIER PROTEIN"/>
    <property type="match status" value="1"/>
</dbReference>
<evidence type="ECO:0000256" key="3">
    <source>
        <dbReference type="ARBA" id="ARBA00022448"/>
    </source>
</evidence>
<dbReference type="InterPro" id="IPR018108">
    <property type="entry name" value="MCP_transmembrane"/>
</dbReference>
<name>A0A7S4IXP2_9STRA</name>
<dbReference type="Gene3D" id="1.50.40.10">
    <property type="entry name" value="Mitochondrial carrier domain"/>
    <property type="match status" value="1"/>
</dbReference>
<dbReference type="EMBL" id="HBKQ01024728">
    <property type="protein sequence ID" value="CAE2242782.1"/>
    <property type="molecule type" value="Transcribed_RNA"/>
</dbReference>